<organism evidence="1 2">
    <name type="scientific">[Empedobacter] haloabium</name>
    <dbReference type="NCBI Taxonomy" id="592317"/>
    <lineage>
        <taxon>Bacteria</taxon>
        <taxon>Pseudomonadati</taxon>
        <taxon>Pseudomonadota</taxon>
        <taxon>Betaproteobacteria</taxon>
        <taxon>Burkholderiales</taxon>
        <taxon>Oxalobacteraceae</taxon>
        <taxon>Telluria group</taxon>
        <taxon>Telluria group incertae sedis</taxon>
    </lineage>
</organism>
<dbReference type="EMBL" id="CP136508">
    <property type="protein sequence ID" value="WUR15684.1"/>
    <property type="molecule type" value="Genomic_DNA"/>
</dbReference>
<name>A0ABZ1USH2_9BURK</name>
<reference evidence="1 2" key="1">
    <citation type="journal article" date="2019" name="Int. J. Syst. Evol. Microbiol.">
        <title>The Draft Whole-Genome Sequence of the Antibiotic Producer Empedobacter haloabium ATCC 31962 Provides Indications for Its Taxonomic Reclassification.</title>
        <authorList>
            <person name="Miess H."/>
            <person name="Arlt P."/>
            <person name="Apel A.K."/>
            <person name="Weber T."/>
            <person name="Nieselt K."/>
            <person name="Hanssen F."/>
            <person name="Czemmel S."/>
            <person name="Nahnsen S."/>
            <person name="Gross H."/>
        </authorList>
    </citation>
    <scope>NUCLEOTIDE SEQUENCE [LARGE SCALE GENOMIC DNA]</scope>
    <source>
        <strain evidence="1 2">ATCC 31962</strain>
    </source>
</reference>
<evidence type="ECO:0000313" key="1">
    <source>
        <dbReference type="EMBL" id="WUR15684.1"/>
    </source>
</evidence>
<gene>
    <name evidence="1" type="ORF">E7V67_011450</name>
</gene>
<dbReference type="Proteomes" id="UP000321323">
    <property type="component" value="Chromosome"/>
</dbReference>
<sequence length="63" mass="7012">MNQRTTPAAAAERIVTEAHVWRAIDKDAIANKQNPNRELAAAARRAEYRARQNLRKAIDEAGA</sequence>
<proteinExistence type="predicted"/>
<accession>A0ABZ1USH2</accession>
<keyword evidence="2" id="KW-1185">Reference proteome</keyword>
<protein>
    <submittedName>
        <fullName evidence="1">Uncharacterized protein</fullName>
    </submittedName>
</protein>
<evidence type="ECO:0000313" key="2">
    <source>
        <dbReference type="Proteomes" id="UP000321323"/>
    </source>
</evidence>